<keyword evidence="3" id="KW-0804">Transcription</keyword>
<evidence type="ECO:0000256" key="2">
    <source>
        <dbReference type="ARBA" id="ARBA00023125"/>
    </source>
</evidence>
<feature type="domain" description="HTH araC/xylS-type" evidence="5">
    <location>
        <begin position="205"/>
        <end position="310"/>
    </location>
</feature>
<dbReference type="InterPro" id="IPR009057">
    <property type="entry name" value="Homeodomain-like_sf"/>
</dbReference>
<evidence type="ECO:0000259" key="5">
    <source>
        <dbReference type="PROSITE" id="PS01124"/>
    </source>
</evidence>
<feature type="transmembrane region" description="Helical" evidence="4">
    <location>
        <begin position="116"/>
        <end position="137"/>
    </location>
</feature>
<protein>
    <recommendedName>
        <fullName evidence="5">HTH araC/xylS-type domain-containing protein</fullName>
    </recommendedName>
</protein>
<reference evidence="7" key="1">
    <citation type="journal article" date="2019" name="Int. J. Syst. Evol. Microbiol.">
        <title>The Global Catalogue of Microorganisms (GCM) 10K type strain sequencing project: providing services to taxonomists for standard genome sequencing and annotation.</title>
        <authorList>
            <consortium name="The Broad Institute Genomics Platform"/>
            <consortium name="The Broad Institute Genome Sequencing Center for Infectious Disease"/>
            <person name="Wu L."/>
            <person name="Ma J."/>
        </authorList>
    </citation>
    <scope>NUCLEOTIDE SEQUENCE [LARGE SCALE GENOMIC DNA]</scope>
    <source>
        <strain evidence="7">JCM 13378</strain>
    </source>
</reference>
<accession>A0ABP3GAR8</accession>
<keyword evidence="4" id="KW-0472">Membrane</keyword>
<organism evidence="6 7">
    <name type="scientific">Bowmanella denitrificans</name>
    <dbReference type="NCBI Taxonomy" id="366582"/>
    <lineage>
        <taxon>Bacteria</taxon>
        <taxon>Pseudomonadati</taxon>
        <taxon>Pseudomonadota</taxon>
        <taxon>Gammaproteobacteria</taxon>
        <taxon>Alteromonadales</taxon>
        <taxon>Alteromonadaceae</taxon>
        <taxon>Bowmanella</taxon>
    </lineage>
</organism>
<keyword evidence="4" id="KW-0812">Transmembrane</keyword>
<keyword evidence="1" id="KW-0805">Transcription regulation</keyword>
<dbReference type="Pfam" id="PF12833">
    <property type="entry name" value="HTH_18"/>
    <property type="match status" value="1"/>
</dbReference>
<feature type="transmembrane region" description="Helical" evidence="4">
    <location>
        <begin position="27"/>
        <end position="48"/>
    </location>
</feature>
<dbReference type="PROSITE" id="PS01124">
    <property type="entry name" value="HTH_ARAC_FAMILY_2"/>
    <property type="match status" value="1"/>
</dbReference>
<comment type="caution">
    <text evidence="6">The sequence shown here is derived from an EMBL/GenBank/DDBJ whole genome shotgun (WGS) entry which is preliminary data.</text>
</comment>
<evidence type="ECO:0000256" key="4">
    <source>
        <dbReference type="SAM" id="Phobius"/>
    </source>
</evidence>
<keyword evidence="2" id="KW-0238">DNA-binding</keyword>
<dbReference type="Proteomes" id="UP001501757">
    <property type="component" value="Unassembled WGS sequence"/>
</dbReference>
<evidence type="ECO:0000313" key="7">
    <source>
        <dbReference type="Proteomes" id="UP001501757"/>
    </source>
</evidence>
<dbReference type="Gene3D" id="1.10.10.60">
    <property type="entry name" value="Homeodomain-like"/>
    <property type="match status" value="2"/>
</dbReference>
<feature type="transmembrane region" description="Helical" evidence="4">
    <location>
        <begin position="149"/>
        <end position="167"/>
    </location>
</feature>
<evidence type="ECO:0000256" key="3">
    <source>
        <dbReference type="ARBA" id="ARBA00023163"/>
    </source>
</evidence>
<evidence type="ECO:0000256" key="1">
    <source>
        <dbReference type="ARBA" id="ARBA00023015"/>
    </source>
</evidence>
<dbReference type="InterPro" id="IPR018060">
    <property type="entry name" value="HTH_AraC"/>
</dbReference>
<dbReference type="EMBL" id="BAAAEI010000001">
    <property type="protein sequence ID" value="GAA0340787.1"/>
    <property type="molecule type" value="Genomic_DNA"/>
</dbReference>
<dbReference type="PANTHER" id="PTHR43280:SF29">
    <property type="entry name" value="ARAC-FAMILY TRANSCRIPTIONAL REGULATOR"/>
    <property type="match status" value="1"/>
</dbReference>
<gene>
    <name evidence="6" type="ORF">GCM10009092_01580</name>
</gene>
<dbReference type="SMART" id="SM00342">
    <property type="entry name" value="HTH_ARAC"/>
    <property type="match status" value="1"/>
</dbReference>
<keyword evidence="7" id="KW-1185">Reference proteome</keyword>
<dbReference type="SUPFAM" id="SSF46689">
    <property type="entry name" value="Homeodomain-like"/>
    <property type="match status" value="1"/>
</dbReference>
<name>A0ABP3GAR8_9ALTE</name>
<sequence>MSLGPLLWLYVDSLTSRIEWHFSLKKLTHFIPAALSLLALLGVFTAPYEDVENMVLLSQVPENGLLKPLVITIWLLLVLWVPQSIYYLVVTGVRLVRHHKRLKGFFSNTECRELNWLSWLFALVAAFWGLLVVNFFVDTVFNASLVVKELLILIALLSVWILTLWGLRQKPAFDGQYLHNAPATEESETQSKKYSRSSLSKDRASEIVALIKKAIVCEELFLDSDLTLSDLAESIDTSSHLVSQVLNQHMGTTFFDYVNENRIEAAKVLLAQTTKSALDICYEVGFNARSSFYKAFKQITNTTPAQYRKMRLADALGDE</sequence>
<proteinExistence type="predicted"/>
<evidence type="ECO:0000313" key="6">
    <source>
        <dbReference type="EMBL" id="GAA0340787.1"/>
    </source>
</evidence>
<keyword evidence="4" id="KW-1133">Transmembrane helix</keyword>
<feature type="transmembrane region" description="Helical" evidence="4">
    <location>
        <begin position="68"/>
        <end position="96"/>
    </location>
</feature>
<dbReference type="PANTHER" id="PTHR43280">
    <property type="entry name" value="ARAC-FAMILY TRANSCRIPTIONAL REGULATOR"/>
    <property type="match status" value="1"/>
</dbReference>